<evidence type="ECO:0000256" key="6">
    <source>
        <dbReference type="ARBA" id="ARBA00023004"/>
    </source>
</evidence>
<dbReference type="PANTHER" id="PTHR11493">
    <property type="entry name" value="SULFITE REDUCTASE [NADPH] SUBUNIT BETA-RELATED"/>
    <property type="match status" value="1"/>
</dbReference>
<dbReference type="GO" id="GO:0020037">
    <property type="term" value="F:heme binding"/>
    <property type="evidence" value="ECO:0007669"/>
    <property type="project" value="InterPro"/>
</dbReference>
<dbReference type="EC" id="1.8.99.5" evidence="9"/>
<evidence type="ECO:0000313" key="9">
    <source>
        <dbReference type="EMBL" id="GFK94137.1"/>
    </source>
</evidence>
<comment type="caution">
    <text evidence="9">The sequence shown here is derived from an EMBL/GenBank/DDBJ whole genome shotgun (WGS) entry which is preliminary data.</text>
</comment>
<comment type="cofactor">
    <cofactor evidence="2">
        <name>[4Fe-4S] cluster</name>
        <dbReference type="ChEBI" id="CHEBI:49883"/>
    </cofactor>
</comment>
<reference evidence="9 10" key="2">
    <citation type="submission" date="2020-05" db="EMBL/GenBank/DDBJ databases">
        <title>Draft genome sequence of Desulfovibrio sp. strainFSS-1.</title>
        <authorList>
            <person name="Shimoshige H."/>
            <person name="Kobayashi H."/>
            <person name="Maekawa T."/>
        </authorList>
    </citation>
    <scope>NUCLEOTIDE SEQUENCE [LARGE SCALE GENOMIC DNA]</scope>
    <source>
        <strain evidence="9 10">SIID29052-01</strain>
    </source>
</reference>
<accession>A0A6V8LWU8</accession>
<dbReference type="GO" id="GO:0046872">
    <property type="term" value="F:metal ion binding"/>
    <property type="evidence" value="ECO:0007669"/>
    <property type="project" value="UniProtKB-KW"/>
</dbReference>
<dbReference type="AlphaFoldDB" id="A0A6V8LWU8"/>
<dbReference type="InterPro" id="IPR017900">
    <property type="entry name" value="4Fe4S_Fe_S_CS"/>
</dbReference>
<dbReference type="GO" id="GO:0016002">
    <property type="term" value="F:sulfite reductase activity"/>
    <property type="evidence" value="ECO:0007669"/>
    <property type="project" value="TreeGrafter"/>
</dbReference>
<proteinExistence type="predicted"/>
<dbReference type="Proteomes" id="UP000494245">
    <property type="component" value="Unassembled WGS sequence"/>
</dbReference>
<evidence type="ECO:0000256" key="4">
    <source>
        <dbReference type="ARBA" id="ARBA00022723"/>
    </source>
</evidence>
<dbReference type="Pfam" id="PF00037">
    <property type="entry name" value="Fer4"/>
    <property type="match status" value="1"/>
</dbReference>
<dbReference type="Gene3D" id="3.30.70.3340">
    <property type="match status" value="1"/>
</dbReference>
<dbReference type="NCBIfam" id="TIGR02066">
    <property type="entry name" value="dsrB"/>
    <property type="match status" value="1"/>
</dbReference>
<evidence type="ECO:0000256" key="2">
    <source>
        <dbReference type="ARBA" id="ARBA00001966"/>
    </source>
</evidence>
<dbReference type="SUPFAM" id="SSF54862">
    <property type="entry name" value="4Fe-4S ferredoxins"/>
    <property type="match status" value="1"/>
</dbReference>
<dbReference type="PANTHER" id="PTHR11493:SF47">
    <property type="entry name" value="SULFITE REDUCTASE [NADPH] SUBUNIT BETA"/>
    <property type="match status" value="1"/>
</dbReference>
<dbReference type="GO" id="GO:0050311">
    <property type="term" value="F:sulfite reductase (ferredoxin) activity"/>
    <property type="evidence" value="ECO:0007669"/>
    <property type="project" value="TreeGrafter"/>
</dbReference>
<dbReference type="Pfam" id="PF03460">
    <property type="entry name" value="NIR_SIR_ferr"/>
    <property type="match status" value="1"/>
</dbReference>
<dbReference type="PROSITE" id="PS00198">
    <property type="entry name" value="4FE4S_FER_1"/>
    <property type="match status" value="1"/>
</dbReference>
<keyword evidence="5 9" id="KW-0560">Oxidoreductase</keyword>
<organism evidence="9 10">
    <name type="scientific">Fundidesulfovibrio magnetotacticus</name>
    <dbReference type="NCBI Taxonomy" id="2730080"/>
    <lineage>
        <taxon>Bacteria</taxon>
        <taxon>Pseudomonadati</taxon>
        <taxon>Thermodesulfobacteriota</taxon>
        <taxon>Desulfovibrionia</taxon>
        <taxon>Desulfovibrionales</taxon>
        <taxon>Desulfovibrionaceae</taxon>
        <taxon>Fundidesulfovibrio</taxon>
    </lineage>
</organism>
<evidence type="ECO:0000256" key="3">
    <source>
        <dbReference type="ARBA" id="ARBA00022485"/>
    </source>
</evidence>
<dbReference type="InterPro" id="IPR045854">
    <property type="entry name" value="NO2/SO3_Rdtase_4Fe4S_sf"/>
</dbReference>
<dbReference type="InterPro" id="IPR006067">
    <property type="entry name" value="NO2/SO3_Rdtase_4Fe4S_dom"/>
</dbReference>
<evidence type="ECO:0000313" key="10">
    <source>
        <dbReference type="Proteomes" id="UP000494245"/>
    </source>
</evidence>
<dbReference type="GO" id="GO:0000103">
    <property type="term" value="P:sulfate assimilation"/>
    <property type="evidence" value="ECO:0007669"/>
    <property type="project" value="TreeGrafter"/>
</dbReference>
<dbReference type="Gene3D" id="3.30.70.20">
    <property type="match status" value="1"/>
</dbReference>
<dbReference type="RefSeq" id="WP_235956920.1">
    <property type="nucleotide sequence ID" value="NZ_BLTE01000008.1"/>
</dbReference>
<dbReference type="GO" id="GO:0018551">
    <property type="term" value="F:dissimilatory sulfite reductase (NADH) activity"/>
    <property type="evidence" value="ECO:0007669"/>
    <property type="project" value="InterPro"/>
</dbReference>
<keyword evidence="10" id="KW-1185">Reference proteome</keyword>
<dbReference type="SUPFAM" id="SSF56014">
    <property type="entry name" value="Nitrite and sulphite reductase 4Fe-4S domain-like"/>
    <property type="match status" value="1"/>
</dbReference>
<evidence type="ECO:0000256" key="1">
    <source>
        <dbReference type="ARBA" id="ARBA00001929"/>
    </source>
</evidence>
<keyword evidence="7" id="KW-0411">Iron-sulfur</keyword>
<name>A0A6V8LWU8_9BACT</name>
<comment type="cofactor">
    <cofactor evidence="1">
        <name>siroheme</name>
        <dbReference type="ChEBI" id="CHEBI:60052"/>
    </cofactor>
</comment>
<dbReference type="Gene3D" id="3.30.413.10">
    <property type="entry name" value="Sulfite Reductase Hemoprotein, domain 1"/>
    <property type="match status" value="1"/>
</dbReference>
<dbReference type="InterPro" id="IPR011808">
    <property type="entry name" value="DsrB"/>
</dbReference>
<keyword evidence="6" id="KW-0408">Iron</keyword>
<dbReference type="InterPro" id="IPR045169">
    <property type="entry name" value="NO2/SO3_Rdtase_4Fe4S_prot"/>
</dbReference>
<dbReference type="Pfam" id="PF01077">
    <property type="entry name" value="NIR_SIR"/>
    <property type="match status" value="1"/>
</dbReference>
<dbReference type="InterPro" id="IPR036136">
    <property type="entry name" value="Nit/Sulf_reduc_fer-like_dom_sf"/>
</dbReference>
<dbReference type="GO" id="GO:0009337">
    <property type="term" value="C:sulfite reductase complex (NADPH)"/>
    <property type="evidence" value="ECO:0007669"/>
    <property type="project" value="TreeGrafter"/>
</dbReference>
<evidence type="ECO:0000256" key="5">
    <source>
        <dbReference type="ARBA" id="ARBA00023002"/>
    </source>
</evidence>
<sequence length="382" mass="42840">MAFVSSGYNPDKPMEDRISDIGPRFYKEFLPPVLEKNYGKWVSHEILEPGLLVHEAESGDKVYTVRVGSARLISTELIREACAVAKQYCDGYLRWTTRNNIEFMTTSLESAKALKADLNSRKFDKGSYKFPVGGTGASVSNIVHTQGWIHCHTPATDASGTVKIIMDELFEEFTNMRMPAIVRVAVACCLNMCGACHCSDLAVVGFHRKPPIIDHEYLDNMCEIPLAIASCPTGALKPGKTELEGGKKVNTILVNNDRCMYCGNCYTMCPSLPLSDKEGDGVIIMVGGKVSNRISMPKFSKVAVAFIPNEPPRWPTLAKVCKKIIEVYAAEANKYERLGDWAERIGWESFFKKTELEFTHHLIDDFRDPAYFTWRQSTNFKF</sequence>
<dbReference type="GO" id="GO:0051539">
    <property type="term" value="F:4 iron, 4 sulfur cluster binding"/>
    <property type="evidence" value="ECO:0007669"/>
    <property type="project" value="UniProtKB-KW"/>
</dbReference>
<gene>
    <name evidence="9" type="primary">dsvB</name>
    <name evidence="9" type="ORF">NNJEOMEG_01976</name>
</gene>
<dbReference type="PROSITE" id="PS51379">
    <property type="entry name" value="4FE4S_FER_2"/>
    <property type="match status" value="1"/>
</dbReference>
<dbReference type="GO" id="GO:0009055">
    <property type="term" value="F:electron transfer activity"/>
    <property type="evidence" value="ECO:0007669"/>
    <property type="project" value="InterPro"/>
</dbReference>
<dbReference type="InterPro" id="IPR017896">
    <property type="entry name" value="4Fe4S_Fe-S-bd"/>
</dbReference>
<evidence type="ECO:0000256" key="7">
    <source>
        <dbReference type="ARBA" id="ARBA00023014"/>
    </source>
</evidence>
<evidence type="ECO:0000259" key="8">
    <source>
        <dbReference type="PROSITE" id="PS51379"/>
    </source>
</evidence>
<feature type="domain" description="4Fe-4S ferredoxin-type" evidence="8">
    <location>
        <begin position="250"/>
        <end position="279"/>
    </location>
</feature>
<keyword evidence="4" id="KW-0479">Metal-binding</keyword>
<dbReference type="InterPro" id="IPR005117">
    <property type="entry name" value="NiRdtase/SiRdtase_haem-b_fer"/>
</dbReference>
<protein>
    <submittedName>
        <fullName evidence="9">Sulfite reductase, dissimilatory-type subunit beta</fullName>
        <ecNumber evidence="9">1.8.99.5</ecNumber>
    </submittedName>
</protein>
<dbReference type="EMBL" id="BLTE01000008">
    <property type="protein sequence ID" value="GFK94137.1"/>
    <property type="molecule type" value="Genomic_DNA"/>
</dbReference>
<reference evidence="9 10" key="1">
    <citation type="submission" date="2020-04" db="EMBL/GenBank/DDBJ databases">
        <authorList>
            <consortium name="Desulfovibrio sp. FSS-1 genome sequencing consortium"/>
            <person name="Shimoshige H."/>
            <person name="Kobayashi H."/>
            <person name="Maekawa T."/>
        </authorList>
    </citation>
    <scope>NUCLEOTIDE SEQUENCE [LARGE SCALE GENOMIC DNA]</scope>
    <source>
        <strain evidence="9 10">SIID29052-01</strain>
    </source>
</reference>
<keyword evidence="3" id="KW-0004">4Fe-4S</keyword>
<dbReference type="SUPFAM" id="SSF55124">
    <property type="entry name" value="Nitrite/Sulfite reductase N-terminal domain-like"/>
    <property type="match status" value="1"/>
</dbReference>